<organism evidence="1 2">
    <name type="scientific">Roseospira visakhapatnamensis</name>
    <dbReference type="NCBI Taxonomy" id="390880"/>
    <lineage>
        <taxon>Bacteria</taxon>
        <taxon>Pseudomonadati</taxon>
        <taxon>Pseudomonadota</taxon>
        <taxon>Alphaproteobacteria</taxon>
        <taxon>Rhodospirillales</taxon>
        <taxon>Rhodospirillaceae</taxon>
        <taxon>Roseospira</taxon>
    </lineage>
</organism>
<dbReference type="EMBL" id="JACIGK010000054">
    <property type="protein sequence ID" value="MBB4268143.1"/>
    <property type="molecule type" value="Genomic_DNA"/>
</dbReference>
<name>A0A7W6WBS7_9PROT</name>
<evidence type="ECO:0000313" key="2">
    <source>
        <dbReference type="Proteomes" id="UP000554286"/>
    </source>
</evidence>
<keyword evidence="2" id="KW-1185">Reference proteome</keyword>
<dbReference type="Pfam" id="PF05069">
    <property type="entry name" value="Phage_tail_S"/>
    <property type="match status" value="1"/>
</dbReference>
<accession>A0A7W6WBS7</accession>
<protein>
    <submittedName>
        <fullName evidence="1">Phage virion morphogenesis protein</fullName>
    </submittedName>
</protein>
<sequence length="182" mass="19519">MAGISITVSADDLVTAGLDGLVARADDMSGAMDEIGGMMTTSTRHRFEMGVDPDGNPWPPSLRALAEGGQTLVDRGHLRAAVTYQATAARVRQGTNLVYARIHQLGGEIKRQARTQTIHRRLYADGRLGERFVKRTARGAVATDHAVGAHTITMPARPYLGLSTADRAQAGEILADWLTGAW</sequence>
<gene>
    <name evidence="1" type="ORF">GGD89_003799</name>
</gene>
<dbReference type="AlphaFoldDB" id="A0A7W6WBS7"/>
<evidence type="ECO:0000313" key="1">
    <source>
        <dbReference type="EMBL" id="MBB4268143.1"/>
    </source>
</evidence>
<reference evidence="1 2" key="1">
    <citation type="submission" date="2020-08" db="EMBL/GenBank/DDBJ databases">
        <title>Genome sequencing of Purple Non-Sulfur Bacteria from various extreme environments.</title>
        <authorList>
            <person name="Mayer M."/>
        </authorList>
    </citation>
    <scope>NUCLEOTIDE SEQUENCE [LARGE SCALE GENOMIC DNA]</scope>
    <source>
        <strain evidence="1 2">JA131</strain>
    </source>
</reference>
<comment type="caution">
    <text evidence="1">The sequence shown here is derived from an EMBL/GenBank/DDBJ whole genome shotgun (WGS) entry which is preliminary data.</text>
</comment>
<proteinExistence type="predicted"/>
<dbReference type="RefSeq" id="WP_184048805.1">
    <property type="nucleotide sequence ID" value="NZ_JACIGK010000054.1"/>
</dbReference>
<dbReference type="InterPro" id="IPR006522">
    <property type="entry name" value="Phage_virion_morphogenesis"/>
</dbReference>
<dbReference type="Proteomes" id="UP000554286">
    <property type="component" value="Unassembled WGS sequence"/>
</dbReference>